<evidence type="ECO:0000256" key="6">
    <source>
        <dbReference type="ARBA" id="ARBA00023004"/>
    </source>
</evidence>
<name>A0AAD7BM86_MYCRO</name>
<protein>
    <submittedName>
        <fullName evidence="8">Cytochrome P450</fullName>
    </submittedName>
</protein>
<comment type="similarity">
    <text evidence="2">Belongs to the cytochrome P450 family.</text>
</comment>
<dbReference type="GO" id="GO:0004497">
    <property type="term" value="F:monooxygenase activity"/>
    <property type="evidence" value="ECO:0007669"/>
    <property type="project" value="UniProtKB-KW"/>
</dbReference>
<evidence type="ECO:0000256" key="5">
    <source>
        <dbReference type="ARBA" id="ARBA00023002"/>
    </source>
</evidence>
<keyword evidence="7" id="KW-0503">Monooxygenase</keyword>
<dbReference type="GO" id="GO:0016705">
    <property type="term" value="F:oxidoreductase activity, acting on paired donors, with incorporation or reduction of molecular oxygen"/>
    <property type="evidence" value="ECO:0007669"/>
    <property type="project" value="InterPro"/>
</dbReference>
<keyword evidence="9" id="KW-1185">Reference proteome</keyword>
<evidence type="ECO:0000256" key="3">
    <source>
        <dbReference type="ARBA" id="ARBA00022617"/>
    </source>
</evidence>
<dbReference type="PANTHER" id="PTHR24287">
    <property type="entry name" value="P450, PUTATIVE (EUROFUNG)-RELATED"/>
    <property type="match status" value="1"/>
</dbReference>
<sequence length="229" mass="25534">MTRPYFARDRVQHFEIFDNHAEKTIALIETRMQEGCAVDFQDLIGRFTMDAATDFLFGPCVESLSTHKKDFPTAFGDVMLQIAFRERGGWFEGADTGESDSLLDELLNSTTDPKILRDEILATYPKVTARLRDEIIAVVGRADRPSYDDIKEKIYLKAKLCVFIRLSHSTSGIVARMLPTPSLVLNGTVNRETVKATTWPSPVPNDKPIYIPAGVKSSSVFGDDNAAAR</sequence>
<dbReference type="GO" id="GO:0020037">
    <property type="term" value="F:heme binding"/>
    <property type="evidence" value="ECO:0007669"/>
    <property type="project" value="InterPro"/>
</dbReference>
<dbReference type="Proteomes" id="UP001221757">
    <property type="component" value="Unassembled WGS sequence"/>
</dbReference>
<evidence type="ECO:0000256" key="4">
    <source>
        <dbReference type="ARBA" id="ARBA00022723"/>
    </source>
</evidence>
<keyword evidence="4" id="KW-0479">Metal-binding</keyword>
<dbReference type="Gene3D" id="1.10.630.10">
    <property type="entry name" value="Cytochrome P450"/>
    <property type="match status" value="2"/>
</dbReference>
<evidence type="ECO:0000313" key="8">
    <source>
        <dbReference type="EMBL" id="KAJ7625442.1"/>
    </source>
</evidence>
<keyword evidence="6" id="KW-0408">Iron</keyword>
<evidence type="ECO:0000313" key="9">
    <source>
        <dbReference type="Proteomes" id="UP001221757"/>
    </source>
</evidence>
<keyword evidence="3" id="KW-0349">Heme</keyword>
<evidence type="ECO:0000256" key="7">
    <source>
        <dbReference type="ARBA" id="ARBA00023033"/>
    </source>
</evidence>
<dbReference type="EMBL" id="JARKIE010000593">
    <property type="protein sequence ID" value="KAJ7625442.1"/>
    <property type="molecule type" value="Genomic_DNA"/>
</dbReference>
<dbReference type="InterPro" id="IPR047146">
    <property type="entry name" value="Cyt_P450_E_CYP52_fungi"/>
</dbReference>
<evidence type="ECO:0000256" key="2">
    <source>
        <dbReference type="ARBA" id="ARBA00010617"/>
    </source>
</evidence>
<dbReference type="PANTHER" id="PTHR24287:SF1">
    <property type="entry name" value="P450, PUTATIVE (EUROFUNG)-RELATED"/>
    <property type="match status" value="1"/>
</dbReference>
<keyword evidence="5" id="KW-0560">Oxidoreductase</keyword>
<proteinExistence type="inferred from homology"/>
<evidence type="ECO:0000256" key="1">
    <source>
        <dbReference type="ARBA" id="ARBA00001971"/>
    </source>
</evidence>
<dbReference type="AlphaFoldDB" id="A0AAD7BM86"/>
<dbReference type="GO" id="GO:0005506">
    <property type="term" value="F:iron ion binding"/>
    <property type="evidence" value="ECO:0007669"/>
    <property type="project" value="InterPro"/>
</dbReference>
<comment type="cofactor">
    <cofactor evidence="1">
        <name>heme</name>
        <dbReference type="ChEBI" id="CHEBI:30413"/>
    </cofactor>
</comment>
<gene>
    <name evidence="8" type="ORF">B0H17DRAFT_1218727</name>
</gene>
<accession>A0AAD7BM86</accession>
<dbReference type="SUPFAM" id="SSF48264">
    <property type="entry name" value="Cytochrome P450"/>
    <property type="match status" value="1"/>
</dbReference>
<comment type="caution">
    <text evidence="8">The sequence shown here is derived from an EMBL/GenBank/DDBJ whole genome shotgun (WGS) entry which is preliminary data.</text>
</comment>
<reference evidence="8" key="1">
    <citation type="submission" date="2023-03" db="EMBL/GenBank/DDBJ databases">
        <title>Massive genome expansion in bonnet fungi (Mycena s.s.) driven by repeated elements and novel gene families across ecological guilds.</title>
        <authorList>
            <consortium name="Lawrence Berkeley National Laboratory"/>
            <person name="Harder C.B."/>
            <person name="Miyauchi S."/>
            <person name="Viragh M."/>
            <person name="Kuo A."/>
            <person name="Thoen E."/>
            <person name="Andreopoulos B."/>
            <person name="Lu D."/>
            <person name="Skrede I."/>
            <person name="Drula E."/>
            <person name="Henrissat B."/>
            <person name="Morin E."/>
            <person name="Kohler A."/>
            <person name="Barry K."/>
            <person name="LaButti K."/>
            <person name="Morin E."/>
            <person name="Salamov A."/>
            <person name="Lipzen A."/>
            <person name="Mereny Z."/>
            <person name="Hegedus B."/>
            <person name="Baldrian P."/>
            <person name="Stursova M."/>
            <person name="Weitz H."/>
            <person name="Taylor A."/>
            <person name="Grigoriev I.V."/>
            <person name="Nagy L.G."/>
            <person name="Martin F."/>
            <person name="Kauserud H."/>
        </authorList>
    </citation>
    <scope>NUCLEOTIDE SEQUENCE</scope>
    <source>
        <strain evidence="8">CBHHK067</strain>
    </source>
</reference>
<dbReference type="InterPro" id="IPR036396">
    <property type="entry name" value="Cyt_P450_sf"/>
</dbReference>
<organism evidence="8 9">
    <name type="scientific">Mycena rosella</name>
    <name type="common">Pink bonnet</name>
    <name type="synonym">Agaricus rosellus</name>
    <dbReference type="NCBI Taxonomy" id="1033263"/>
    <lineage>
        <taxon>Eukaryota</taxon>
        <taxon>Fungi</taxon>
        <taxon>Dikarya</taxon>
        <taxon>Basidiomycota</taxon>
        <taxon>Agaricomycotina</taxon>
        <taxon>Agaricomycetes</taxon>
        <taxon>Agaricomycetidae</taxon>
        <taxon>Agaricales</taxon>
        <taxon>Marasmiineae</taxon>
        <taxon>Mycenaceae</taxon>
        <taxon>Mycena</taxon>
    </lineage>
</organism>